<evidence type="ECO:0000313" key="1">
    <source>
        <dbReference type="EMBL" id="KUG26834.1"/>
    </source>
</evidence>
<organism evidence="1">
    <name type="scientific">hydrocarbon metagenome</name>
    <dbReference type="NCBI Taxonomy" id="938273"/>
    <lineage>
        <taxon>unclassified sequences</taxon>
        <taxon>metagenomes</taxon>
        <taxon>ecological metagenomes</taxon>
    </lineage>
</organism>
<comment type="caution">
    <text evidence="1">The sequence shown here is derived from an EMBL/GenBank/DDBJ whole genome shotgun (WGS) entry which is preliminary data.</text>
</comment>
<dbReference type="EMBL" id="LNQE01000398">
    <property type="protein sequence ID" value="KUG26834.1"/>
    <property type="molecule type" value="Genomic_DNA"/>
</dbReference>
<accession>A0A0W8G1D1</accession>
<dbReference type="Gene3D" id="2.40.160.60">
    <property type="entry name" value="Outer membrane protein transport protein (OMPP1/FadL/TodX)"/>
    <property type="match status" value="1"/>
</dbReference>
<evidence type="ECO:0008006" key="2">
    <source>
        <dbReference type="Google" id="ProtNLM"/>
    </source>
</evidence>
<dbReference type="AlphaFoldDB" id="A0A0W8G1D1"/>
<protein>
    <recommendedName>
        <fullName evidence="2">PorV/PorQ family protein</fullName>
    </recommendedName>
</protein>
<reference evidence="1" key="1">
    <citation type="journal article" date="2015" name="Proc. Natl. Acad. Sci. U.S.A.">
        <title>Networks of energetic and metabolic interactions define dynamics in microbial communities.</title>
        <authorList>
            <person name="Embree M."/>
            <person name="Liu J.K."/>
            <person name="Al-Bassam M.M."/>
            <person name="Zengler K."/>
        </authorList>
    </citation>
    <scope>NUCLEOTIDE SEQUENCE</scope>
</reference>
<name>A0A0W8G1D1_9ZZZZ</name>
<proteinExistence type="predicted"/>
<dbReference type="SUPFAM" id="SSF56935">
    <property type="entry name" value="Porins"/>
    <property type="match status" value="1"/>
</dbReference>
<sequence>MKKFLHLILLSYLVLYSTSYGQVSPGARQIALSHSDAALSNDVFALFTNPSGLAQINWRELGVYYSPSPFGVNELANAYAAYIEPFSFGNIAIGYMQYGFELYKENKIALSFSTNIDNKFFVGVTGFYQNLSIERYGSDNTFTLNVGGLYYLSGITRVGLYAHNLFRATYGSDPDQIPFVLGFGASYDFSDEITFNGSVEKEIDFEPSFRFGVEYGIIEYLTLRSGFMSEPSSYSVGIGIHYSFLNLDYAFFSHPDLGLTHQMGIIIDFNPTSSRKEKIKQYLFSR</sequence>
<gene>
    <name evidence="1" type="ORF">ASZ90_003312</name>
</gene>